<feature type="domain" description="HTH tetR-type" evidence="6">
    <location>
        <begin position="1"/>
        <end position="61"/>
    </location>
</feature>
<keyword evidence="4" id="KW-0804">Transcription</keyword>
<reference evidence="7 8" key="1">
    <citation type="submission" date="2022-03" db="EMBL/GenBank/DDBJ databases">
        <title>Hymenobactersp. isolated from the air.</title>
        <authorList>
            <person name="Won M."/>
            <person name="Kwon S.-W."/>
        </authorList>
    </citation>
    <scope>NUCLEOTIDE SEQUENCE [LARGE SCALE GENOMIC DNA]</scope>
    <source>
        <strain evidence="7 8">KACC 22596</strain>
        <plasmid evidence="7 8">unnamed1</plasmid>
    </source>
</reference>
<dbReference type="RefSeq" id="WP_243520459.1">
    <property type="nucleotide sequence ID" value="NZ_CP094535.1"/>
</dbReference>
<keyword evidence="1" id="KW-0678">Repressor</keyword>
<dbReference type="InterPro" id="IPR001647">
    <property type="entry name" value="HTH_TetR"/>
</dbReference>
<sequence length="205" mass="23372">MDVKARILQQAEVLFLRNGIKGVSMDDIAAALSMSKKTLYKAFANKDEIVQAAMTSHLHKVQGDCVRIGERAANAVQKMVLLSRWADSQFSEVHPSIIHDLRKFHPVTWALFREHQYTFILAQIIHNLRRGIAEGVFRANLDVGVLARLHLGQAELVFDPELYPPEQFTTTRIHQTLDEHFLLGIATPHGQQLFAEYRHQPEMAR</sequence>
<gene>
    <name evidence="7" type="ORF">MTP16_23970</name>
</gene>
<organism evidence="7 8">
    <name type="scientific">Hymenobacter monticola</name>
    <dbReference type="NCBI Taxonomy" id="1705399"/>
    <lineage>
        <taxon>Bacteria</taxon>
        <taxon>Pseudomonadati</taxon>
        <taxon>Bacteroidota</taxon>
        <taxon>Cytophagia</taxon>
        <taxon>Cytophagales</taxon>
        <taxon>Hymenobacteraceae</taxon>
        <taxon>Hymenobacter</taxon>
    </lineage>
</organism>
<evidence type="ECO:0000256" key="2">
    <source>
        <dbReference type="ARBA" id="ARBA00023015"/>
    </source>
</evidence>
<dbReference type="PANTHER" id="PTHR30055:SF175">
    <property type="entry name" value="HTH-TYPE TRANSCRIPTIONAL REPRESSOR KSTR2"/>
    <property type="match status" value="1"/>
</dbReference>
<dbReference type="PRINTS" id="PR00455">
    <property type="entry name" value="HTHTETR"/>
</dbReference>
<dbReference type="Gene3D" id="1.10.357.10">
    <property type="entry name" value="Tetracycline Repressor, domain 2"/>
    <property type="match status" value="1"/>
</dbReference>
<dbReference type="PANTHER" id="PTHR30055">
    <property type="entry name" value="HTH-TYPE TRANSCRIPTIONAL REGULATOR RUTR"/>
    <property type="match status" value="1"/>
</dbReference>
<dbReference type="EMBL" id="CP094535">
    <property type="protein sequence ID" value="UOE36517.1"/>
    <property type="molecule type" value="Genomic_DNA"/>
</dbReference>
<dbReference type="InterPro" id="IPR009057">
    <property type="entry name" value="Homeodomain-like_sf"/>
</dbReference>
<proteinExistence type="predicted"/>
<dbReference type="PROSITE" id="PS50977">
    <property type="entry name" value="HTH_TETR_2"/>
    <property type="match status" value="1"/>
</dbReference>
<evidence type="ECO:0000313" key="7">
    <source>
        <dbReference type="EMBL" id="UOE36517.1"/>
    </source>
</evidence>
<name>A0ABY4BBG6_9BACT</name>
<dbReference type="Proteomes" id="UP000831390">
    <property type="component" value="Plasmid unnamed1"/>
</dbReference>
<dbReference type="InterPro" id="IPR036271">
    <property type="entry name" value="Tet_transcr_reg_TetR-rel_C_sf"/>
</dbReference>
<dbReference type="InterPro" id="IPR050109">
    <property type="entry name" value="HTH-type_TetR-like_transc_reg"/>
</dbReference>
<feature type="DNA-binding region" description="H-T-H motif" evidence="5">
    <location>
        <begin position="24"/>
        <end position="43"/>
    </location>
</feature>
<keyword evidence="3 5" id="KW-0238">DNA-binding</keyword>
<dbReference type="Pfam" id="PF00440">
    <property type="entry name" value="TetR_N"/>
    <property type="match status" value="1"/>
</dbReference>
<evidence type="ECO:0000256" key="4">
    <source>
        <dbReference type="ARBA" id="ARBA00023163"/>
    </source>
</evidence>
<evidence type="ECO:0000256" key="5">
    <source>
        <dbReference type="PROSITE-ProRule" id="PRU00335"/>
    </source>
</evidence>
<dbReference type="Gene3D" id="1.10.10.60">
    <property type="entry name" value="Homeodomain-like"/>
    <property type="match status" value="1"/>
</dbReference>
<keyword evidence="2" id="KW-0805">Transcription regulation</keyword>
<dbReference type="SUPFAM" id="SSF46689">
    <property type="entry name" value="Homeodomain-like"/>
    <property type="match status" value="1"/>
</dbReference>
<keyword evidence="7" id="KW-0614">Plasmid</keyword>
<accession>A0ABY4BBG6</accession>
<geneLocation type="plasmid" evidence="7 8">
    <name>unnamed1</name>
</geneLocation>
<protein>
    <submittedName>
        <fullName evidence="7">TetR/AcrR family transcriptional regulator</fullName>
    </submittedName>
</protein>
<evidence type="ECO:0000259" key="6">
    <source>
        <dbReference type="PROSITE" id="PS50977"/>
    </source>
</evidence>
<evidence type="ECO:0000256" key="3">
    <source>
        <dbReference type="ARBA" id="ARBA00023125"/>
    </source>
</evidence>
<evidence type="ECO:0000313" key="8">
    <source>
        <dbReference type="Proteomes" id="UP000831390"/>
    </source>
</evidence>
<dbReference type="SUPFAM" id="SSF48498">
    <property type="entry name" value="Tetracyclin repressor-like, C-terminal domain"/>
    <property type="match status" value="1"/>
</dbReference>
<keyword evidence="8" id="KW-1185">Reference proteome</keyword>
<evidence type="ECO:0000256" key="1">
    <source>
        <dbReference type="ARBA" id="ARBA00022491"/>
    </source>
</evidence>